<keyword evidence="2" id="KW-1185">Reference proteome</keyword>
<comment type="caution">
    <text evidence="1">The sequence shown here is derived from an EMBL/GenBank/DDBJ whole genome shotgun (WGS) entry which is preliminary data.</text>
</comment>
<name>A0ACC2N4Q0_9HYME</name>
<protein>
    <submittedName>
        <fullName evidence="1">Uncharacterized protein</fullName>
    </submittedName>
</protein>
<proteinExistence type="predicted"/>
<reference evidence="1" key="1">
    <citation type="submission" date="2023-04" db="EMBL/GenBank/DDBJ databases">
        <title>A chromosome-level genome assembly of the parasitoid wasp Eretmocerus hayati.</title>
        <authorList>
            <person name="Zhong Y."/>
            <person name="Liu S."/>
            <person name="Liu Y."/>
        </authorList>
    </citation>
    <scope>NUCLEOTIDE SEQUENCE</scope>
    <source>
        <strain evidence="1">ZJU_SS_LIU_2023</strain>
    </source>
</reference>
<gene>
    <name evidence="1" type="ORF">QAD02_007699</name>
</gene>
<evidence type="ECO:0000313" key="2">
    <source>
        <dbReference type="Proteomes" id="UP001239111"/>
    </source>
</evidence>
<evidence type="ECO:0000313" key="1">
    <source>
        <dbReference type="EMBL" id="KAJ8666037.1"/>
    </source>
</evidence>
<dbReference type="Proteomes" id="UP001239111">
    <property type="component" value="Chromosome 4"/>
</dbReference>
<accession>A0ACC2N4Q0</accession>
<dbReference type="EMBL" id="CM056744">
    <property type="protein sequence ID" value="KAJ8666037.1"/>
    <property type="molecule type" value="Genomic_DNA"/>
</dbReference>
<organism evidence="1 2">
    <name type="scientific">Eretmocerus hayati</name>
    <dbReference type="NCBI Taxonomy" id="131215"/>
    <lineage>
        <taxon>Eukaryota</taxon>
        <taxon>Metazoa</taxon>
        <taxon>Ecdysozoa</taxon>
        <taxon>Arthropoda</taxon>
        <taxon>Hexapoda</taxon>
        <taxon>Insecta</taxon>
        <taxon>Pterygota</taxon>
        <taxon>Neoptera</taxon>
        <taxon>Endopterygota</taxon>
        <taxon>Hymenoptera</taxon>
        <taxon>Apocrita</taxon>
        <taxon>Proctotrupomorpha</taxon>
        <taxon>Chalcidoidea</taxon>
        <taxon>Aphelinidae</taxon>
        <taxon>Aphelininae</taxon>
        <taxon>Eretmocerus</taxon>
    </lineage>
</organism>
<sequence>MNHYFDWNQSATSNVPIKDLFFDPNIEIQNLYMFEPAGILGRRHHQRICHMLCLHLILALDHATCTCLDLPIAANSGLGGSALYKKALLLLKRSLSPMDIYEMAGFDALYTQLLRNYEASTAPLPSMPIVDLTPNPIQSRVRPKPAPRYRKERVEMHPWIRIPTRPRPPPTPRPRGVIAS</sequence>